<accession>A0A1B7I0G3</accession>
<organism evidence="1 2">
    <name type="scientific">Buttiauxella noackiae ATCC 51607</name>
    <dbReference type="NCBI Taxonomy" id="1354255"/>
    <lineage>
        <taxon>Bacteria</taxon>
        <taxon>Pseudomonadati</taxon>
        <taxon>Pseudomonadota</taxon>
        <taxon>Gammaproteobacteria</taxon>
        <taxon>Enterobacterales</taxon>
        <taxon>Enterobacteriaceae</taxon>
        <taxon>Buttiauxella</taxon>
    </lineage>
</organism>
<dbReference type="Proteomes" id="UP000078286">
    <property type="component" value="Unassembled WGS sequence"/>
</dbReference>
<proteinExistence type="predicted"/>
<evidence type="ECO:0000313" key="2">
    <source>
        <dbReference type="Proteomes" id="UP000078286"/>
    </source>
</evidence>
<protein>
    <submittedName>
        <fullName evidence="1">Uncharacterized protein</fullName>
    </submittedName>
</protein>
<sequence length="218" mass="25590">MSKFLSIDPYNILGTISSFRNEFKNLPDKYIVDSLLSTTKKAIFLKILHERSLRNNRHLLSIIYDLLCCVSTIKNNEERYFYFNIRSCIENSIRFFLNKSNDDEIGVTRMFLEFKEKYKNIDAVSNLARIYTEACNYVHNNEKAGIDISKSFQFIDSEKVIDNKKARRLCKHLLDFHLSLNEILLINNKSDITSAYLYINENIVHLISADFLESLFND</sequence>
<evidence type="ECO:0000313" key="1">
    <source>
        <dbReference type="EMBL" id="OAT21466.1"/>
    </source>
</evidence>
<reference evidence="1 2" key="1">
    <citation type="submission" date="2016-04" db="EMBL/GenBank/DDBJ databases">
        <title>ATOL: Assembling a taxonomically balanced genome-scale reconstruction of the evolutionary history of the Enterobacteriaceae.</title>
        <authorList>
            <person name="Plunkett G.III."/>
            <person name="Neeno-Eckwall E.C."/>
            <person name="Glasner J.D."/>
            <person name="Perna N.T."/>
        </authorList>
    </citation>
    <scope>NUCLEOTIDE SEQUENCE [LARGE SCALE GENOMIC DNA]</scope>
    <source>
        <strain evidence="1 2">ATCC 51607</strain>
    </source>
</reference>
<gene>
    <name evidence="1" type="ORF">M979_0325</name>
</gene>
<name>A0A1B7I0G3_9ENTR</name>
<dbReference type="PATRIC" id="fig|1354255.3.peg.335"/>
<keyword evidence="2" id="KW-1185">Reference proteome</keyword>
<comment type="caution">
    <text evidence="1">The sequence shown here is derived from an EMBL/GenBank/DDBJ whole genome shotgun (WGS) entry which is preliminary data.</text>
</comment>
<dbReference type="EMBL" id="LXEO01000006">
    <property type="protein sequence ID" value="OAT21466.1"/>
    <property type="molecule type" value="Genomic_DNA"/>
</dbReference>
<dbReference type="AlphaFoldDB" id="A0A1B7I0G3"/>
<dbReference type="RefSeq" id="WP_064553339.1">
    <property type="nucleotide sequence ID" value="NZ_LXEO01000006.1"/>
</dbReference>